<protein>
    <submittedName>
        <fullName evidence="1">Uncharacterized protein</fullName>
    </submittedName>
</protein>
<dbReference type="Proteomes" id="UP000076871">
    <property type="component" value="Unassembled WGS sequence"/>
</dbReference>
<organism evidence="1 2">
    <name type="scientific">Laetiporus sulphureus 93-53</name>
    <dbReference type="NCBI Taxonomy" id="1314785"/>
    <lineage>
        <taxon>Eukaryota</taxon>
        <taxon>Fungi</taxon>
        <taxon>Dikarya</taxon>
        <taxon>Basidiomycota</taxon>
        <taxon>Agaricomycotina</taxon>
        <taxon>Agaricomycetes</taxon>
        <taxon>Polyporales</taxon>
        <taxon>Laetiporus</taxon>
    </lineage>
</organism>
<keyword evidence="2" id="KW-1185">Reference proteome</keyword>
<accession>A0A165DKH1</accession>
<evidence type="ECO:0000313" key="1">
    <source>
        <dbReference type="EMBL" id="KZT05080.1"/>
    </source>
</evidence>
<gene>
    <name evidence="1" type="ORF">LAESUDRAFT_241394</name>
</gene>
<dbReference type="AlphaFoldDB" id="A0A165DKH1"/>
<proteinExistence type="predicted"/>
<dbReference type="InParanoid" id="A0A165DKH1"/>
<evidence type="ECO:0000313" key="2">
    <source>
        <dbReference type="Proteomes" id="UP000076871"/>
    </source>
</evidence>
<name>A0A165DKH1_9APHY</name>
<dbReference type="RefSeq" id="XP_040762820.1">
    <property type="nucleotide sequence ID" value="XM_040901702.1"/>
</dbReference>
<sequence>MLIRALEARNNASISLYQRRIVGFVPRRSPQSASITFVSLGFYGRGVHCDFYVVLCRAILNFGAWVVLGGRRGVWGSSESMRRPTHLSFELQVCIRDRDAHLMLNPPLSDFASWVSSKVGITSADYAGASVGPNPAHGPERLCIPSMPNPLPSAFACRAPSRVRIASVDYADPSVGSSPARKPEICCYVYLEGTVFVGRCLFLISCGFCDSLLILRIELARSRVPSSRFQFPALVGLTRHANLR</sequence>
<reference evidence="1 2" key="1">
    <citation type="journal article" date="2016" name="Mol. Biol. Evol.">
        <title>Comparative Genomics of Early-Diverging Mushroom-Forming Fungi Provides Insights into the Origins of Lignocellulose Decay Capabilities.</title>
        <authorList>
            <person name="Nagy L.G."/>
            <person name="Riley R."/>
            <person name="Tritt A."/>
            <person name="Adam C."/>
            <person name="Daum C."/>
            <person name="Floudas D."/>
            <person name="Sun H."/>
            <person name="Yadav J.S."/>
            <person name="Pangilinan J."/>
            <person name="Larsson K.H."/>
            <person name="Matsuura K."/>
            <person name="Barry K."/>
            <person name="Labutti K."/>
            <person name="Kuo R."/>
            <person name="Ohm R.A."/>
            <person name="Bhattacharya S.S."/>
            <person name="Shirouzu T."/>
            <person name="Yoshinaga Y."/>
            <person name="Martin F.M."/>
            <person name="Grigoriev I.V."/>
            <person name="Hibbett D.S."/>
        </authorList>
    </citation>
    <scope>NUCLEOTIDE SEQUENCE [LARGE SCALE GENOMIC DNA]</scope>
    <source>
        <strain evidence="1 2">93-53</strain>
    </source>
</reference>
<dbReference type="EMBL" id="KV427632">
    <property type="protein sequence ID" value="KZT05080.1"/>
    <property type="molecule type" value="Genomic_DNA"/>
</dbReference>
<dbReference type="GeneID" id="63818734"/>